<organism evidence="1">
    <name type="scientific">Arundo donax</name>
    <name type="common">Giant reed</name>
    <name type="synonym">Donax arundinaceus</name>
    <dbReference type="NCBI Taxonomy" id="35708"/>
    <lineage>
        <taxon>Eukaryota</taxon>
        <taxon>Viridiplantae</taxon>
        <taxon>Streptophyta</taxon>
        <taxon>Embryophyta</taxon>
        <taxon>Tracheophyta</taxon>
        <taxon>Spermatophyta</taxon>
        <taxon>Magnoliopsida</taxon>
        <taxon>Liliopsida</taxon>
        <taxon>Poales</taxon>
        <taxon>Poaceae</taxon>
        <taxon>PACMAD clade</taxon>
        <taxon>Arundinoideae</taxon>
        <taxon>Arundineae</taxon>
        <taxon>Arundo</taxon>
    </lineage>
</organism>
<dbReference type="EMBL" id="GBRH01170140">
    <property type="protein sequence ID" value="JAE27756.1"/>
    <property type="molecule type" value="Transcribed_RNA"/>
</dbReference>
<evidence type="ECO:0000313" key="1">
    <source>
        <dbReference type="EMBL" id="JAE27756.1"/>
    </source>
</evidence>
<protein>
    <submittedName>
        <fullName evidence="1">Uncharacterized protein</fullName>
    </submittedName>
</protein>
<sequence>MHGLLSCDSCHKLLRPCGPCIDVFRIVRLVADKDITTANVIRAHMYYLSFFKVSALALDDTPSRIGWLDLDLSF</sequence>
<reference evidence="1" key="2">
    <citation type="journal article" date="2015" name="Data Brief">
        <title>Shoot transcriptome of the giant reed, Arundo donax.</title>
        <authorList>
            <person name="Barrero R.A."/>
            <person name="Guerrero F.D."/>
            <person name="Moolhuijzen P."/>
            <person name="Goolsby J.A."/>
            <person name="Tidwell J."/>
            <person name="Bellgard S.E."/>
            <person name="Bellgard M.I."/>
        </authorList>
    </citation>
    <scope>NUCLEOTIDE SEQUENCE</scope>
    <source>
        <tissue evidence="1">Shoot tissue taken approximately 20 cm above the soil surface</tissue>
    </source>
</reference>
<name>A0A0A9GYT1_ARUDO</name>
<reference evidence="1" key="1">
    <citation type="submission" date="2014-09" db="EMBL/GenBank/DDBJ databases">
        <authorList>
            <person name="Magalhaes I.L.F."/>
            <person name="Oliveira U."/>
            <person name="Santos F.R."/>
            <person name="Vidigal T.H.D.A."/>
            <person name="Brescovit A.D."/>
            <person name="Santos A.J."/>
        </authorList>
    </citation>
    <scope>NUCLEOTIDE SEQUENCE</scope>
    <source>
        <tissue evidence="1">Shoot tissue taken approximately 20 cm above the soil surface</tissue>
    </source>
</reference>
<accession>A0A0A9GYT1</accession>
<proteinExistence type="predicted"/>
<dbReference type="AlphaFoldDB" id="A0A0A9GYT1"/>